<evidence type="ECO:0000259" key="2">
    <source>
        <dbReference type="Pfam" id="PF13511"/>
    </source>
</evidence>
<feature type="domain" description="DUF4124" evidence="2">
    <location>
        <begin position="1"/>
        <end position="45"/>
    </location>
</feature>
<accession>A0A2T5J3I6</accession>
<dbReference type="Pfam" id="PF13511">
    <property type="entry name" value="DUF4124"/>
    <property type="match status" value="1"/>
</dbReference>
<dbReference type="InterPro" id="IPR025392">
    <property type="entry name" value="DUF4124"/>
</dbReference>
<keyword evidence="4" id="KW-1185">Reference proteome</keyword>
<feature type="region of interest" description="Disordered" evidence="1">
    <location>
        <begin position="15"/>
        <end position="55"/>
    </location>
</feature>
<dbReference type="AlphaFoldDB" id="A0A2T5J3I6"/>
<name>A0A2T5J3I6_9GAMM</name>
<proteinExistence type="predicted"/>
<protein>
    <submittedName>
        <fullName evidence="3">Uncharacterized protein DUF4124</fullName>
    </submittedName>
</protein>
<feature type="compositionally biased region" description="Low complexity" evidence="1">
    <location>
        <begin position="30"/>
        <end position="45"/>
    </location>
</feature>
<gene>
    <name evidence="3" type="ORF">C8N29_101242</name>
</gene>
<reference evidence="3 4" key="1">
    <citation type="submission" date="2018-04" db="EMBL/GenBank/DDBJ databases">
        <title>Genomic Encyclopedia of Archaeal and Bacterial Type Strains, Phase II (KMG-II): from individual species to whole genera.</title>
        <authorList>
            <person name="Goeker M."/>
        </authorList>
    </citation>
    <scope>NUCLEOTIDE SEQUENCE [LARGE SCALE GENOMIC DNA]</scope>
    <source>
        <strain evidence="3 4">DSM 5822</strain>
    </source>
</reference>
<sequence>MAQAEIYKWVDAQGNVHFGDKKPNSSQSETLSLPASKSSPTPSASENPNQQQRQKKLLQTLQEERELREKETKVSLEKQNKLKQDCAYWKDYLRNISSGRIYTLDNKGERVYANDQEHETQIKQVQQQIDQYCR</sequence>
<evidence type="ECO:0000256" key="1">
    <source>
        <dbReference type="SAM" id="MobiDB-lite"/>
    </source>
</evidence>
<evidence type="ECO:0000313" key="3">
    <source>
        <dbReference type="EMBL" id="PTQ91170.1"/>
    </source>
</evidence>
<dbReference type="EMBL" id="QAON01000001">
    <property type="protein sequence ID" value="PTQ91170.1"/>
    <property type="molecule type" value="Genomic_DNA"/>
</dbReference>
<comment type="caution">
    <text evidence="3">The sequence shown here is derived from an EMBL/GenBank/DDBJ whole genome shotgun (WGS) entry which is preliminary data.</text>
</comment>
<dbReference type="Proteomes" id="UP000244223">
    <property type="component" value="Unassembled WGS sequence"/>
</dbReference>
<organism evidence="3 4">
    <name type="scientific">Agitococcus lubricus</name>
    <dbReference type="NCBI Taxonomy" id="1077255"/>
    <lineage>
        <taxon>Bacteria</taxon>
        <taxon>Pseudomonadati</taxon>
        <taxon>Pseudomonadota</taxon>
        <taxon>Gammaproteobacteria</taxon>
        <taxon>Moraxellales</taxon>
        <taxon>Moraxellaceae</taxon>
        <taxon>Agitococcus</taxon>
    </lineage>
</organism>
<evidence type="ECO:0000313" key="4">
    <source>
        <dbReference type="Proteomes" id="UP000244223"/>
    </source>
</evidence>